<keyword evidence="2" id="KW-1185">Reference proteome</keyword>
<accession>A0A4V3DBQ8</accession>
<dbReference type="PANTHER" id="PTHR43812">
    <property type="entry name" value="BLR2425 PROTEIN"/>
    <property type="match status" value="1"/>
</dbReference>
<dbReference type="InterPro" id="IPR012349">
    <property type="entry name" value="Split_barrel_FMN-bd"/>
</dbReference>
<comment type="caution">
    <text evidence="1">The sequence shown here is derived from an EMBL/GenBank/DDBJ whole genome shotgun (WGS) entry which is preliminary data.</text>
</comment>
<organism evidence="1 2">
    <name type="scientific">Maritalea mobilis</name>
    <dbReference type="NCBI Taxonomy" id="483324"/>
    <lineage>
        <taxon>Bacteria</taxon>
        <taxon>Pseudomonadati</taxon>
        <taxon>Pseudomonadota</taxon>
        <taxon>Alphaproteobacteria</taxon>
        <taxon>Hyphomicrobiales</taxon>
        <taxon>Devosiaceae</taxon>
        <taxon>Maritalea</taxon>
    </lineage>
</organism>
<gene>
    <name evidence="1" type="ORF">ATL17_1544</name>
</gene>
<dbReference type="SUPFAM" id="SSF50475">
    <property type="entry name" value="FMN-binding split barrel"/>
    <property type="match status" value="1"/>
</dbReference>
<dbReference type="EMBL" id="SNYR01000001">
    <property type="protein sequence ID" value="TDQ67528.1"/>
    <property type="molecule type" value="Genomic_DNA"/>
</dbReference>
<protein>
    <recommendedName>
        <fullName evidence="3">Flavin reductase like protein</fullName>
    </recommendedName>
</protein>
<dbReference type="AlphaFoldDB" id="A0A4V3DBQ8"/>
<evidence type="ECO:0000313" key="1">
    <source>
        <dbReference type="EMBL" id="TDQ67528.1"/>
    </source>
</evidence>
<reference evidence="1 2" key="1">
    <citation type="submission" date="2019-03" db="EMBL/GenBank/DDBJ databases">
        <title>Genomic Encyclopedia of Type Strains, Phase III (KMG-III): the genomes of soil and plant-associated and newly described type strains.</title>
        <authorList>
            <person name="Whitman W."/>
        </authorList>
    </citation>
    <scope>NUCLEOTIDE SEQUENCE [LARGE SCALE GENOMIC DNA]</scope>
    <source>
        <strain evidence="1 2">CGMCC 1.7002</strain>
    </source>
</reference>
<sequence length="54" mass="6029">MTFHSYNPQDGHGLKHNPFKALISPRPIGWISSRSAEGINNLAPYSFWVFGLNG</sequence>
<name>A0A4V3DBQ8_9HYPH</name>
<evidence type="ECO:0000313" key="2">
    <source>
        <dbReference type="Proteomes" id="UP000295391"/>
    </source>
</evidence>
<dbReference type="Proteomes" id="UP000295391">
    <property type="component" value="Unassembled WGS sequence"/>
</dbReference>
<proteinExistence type="predicted"/>
<evidence type="ECO:0008006" key="3">
    <source>
        <dbReference type="Google" id="ProtNLM"/>
    </source>
</evidence>
<dbReference type="Gene3D" id="2.30.110.10">
    <property type="entry name" value="Electron Transport, Fmn-binding Protein, Chain A"/>
    <property type="match status" value="1"/>
</dbReference>
<dbReference type="PANTHER" id="PTHR43812:SF2">
    <property type="entry name" value="FLAVIN REDUCTASE LIKE DOMAIN-CONTAINING PROTEIN"/>
    <property type="match status" value="1"/>
</dbReference>